<evidence type="ECO:0000259" key="2">
    <source>
        <dbReference type="Pfam" id="PF03078"/>
    </source>
</evidence>
<proteinExistence type="predicted"/>
<dbReference type="PANTHER" id="PTHR33067:SF31">
    <property type="entry name" value="RNA-DIRECTED DNA POLYMERASE"/>
    <property type="match status" value="1"/>
</dbReference>
<comment type="caution">
    <text evidence="3">The sequence shown here is derived from an EMBL/GenBank/DDBJ whole genome shotgun (WGS) entry which is preliminary data.</text>
</comment>
<gene>
    <name evidence="3" type="ORF">QYE76_057990</name>
</gene>
<dbReference type="InterPro" id="IPR004312">
    <property type="entry name" value="ATHILA_Orf1_C"/>
</dbReference>
<dbReference type="AlphaFoldDB" id="A0AAD8T5Z0"/>
<dbReference type="PANTHER" id="PTHR33067">
    <property type="entry name" value="RNA-DIRECTED DNA POLYMERASE-RELATED"/>
    <property type="match status" value="1"/>
</dbReference>
<protein>
    <recommendedName>
        <fullName evidence="2">Arabidopsis retrotransposon Orf1 C-terminal domain-containing protein</fullName>
    </recommendedName>
</protein>
<dbReference type="CDD" id="cd00303">
    <property type="entry name" value="retropepsin_like"/>
    <property type="match status" value="1"/>
</dbReference>
<dbReference type="InterPro" id="IPR021109">
    <property type="entry name" value="Peptidase_aspartic_dom_sf"/>
</dbReference>
<dbReference type="Pfam" id="PF03078">
    <property type="entry name" value="ATHILA"/>
    <property type="match status" value="1"/>
</dbReference>
<keyword evidence="4" id="KW-1185">Reference proteome</keyword>
<reference evidence="3" key="1">
    <citation type="submission" date="2023-07" db="EMBL/GenBank/DDBJ databases">
        <title>A chromosome-level genome assembly of Lolium multiflorum.</title>
        <authorList>
            <person name="Chen Y."/>
            <person name="Copetti D."/>
            <person name="Kolliker R."/>
            <person name="Studer B."/>
        </authorList>
    </citation>
    <scope>NUCLEOTIDE SEQUENCE</scope>
    <source>
        <strain evidence="3">02402/16</strain>
        <tissue evidence="3">Leaf</tissue>
    </source>
</reference>
<feature type="region of interest" description="Disordered" evidence="1">
    <location>
        <begin position="1"/>
        <end position="61"/>
    </location>
</feature>
<organism evidence="3 4">
    <name type="scientific">Lolium multiflorum</name>
    <name type="common">Italian ryegrass</name>
    <name type="synonym">Lolium perenne subsp. multiflorum</name>
    <dbReference type="NCBI Taxonomy" id="4521"/>
    <lineage>
        <taxon>Eukaryota</taxon>
        <taxon>Viridiplantae</taxon>
        <taxon>Streptophyta</taxon>
        <taxon>Embryophyta</taxon>
        <taxon>Tracheophyta</taxon>
        <taxon>Spermatophyta</taxon>
        <taxon>Magnoliopsida</taxon>
        <taxon>Liliopsida</taxon>
        <taxon>Poales</taxon>
        <taxon>Poaceae</taxon>
        <taxon>BOP clade</taxon>
        <taxon>Pooideae</taxon>
        <taxon>Poodae</taxon>
        <taxon>Poeae</taxon>
        <taxon>Poeae Chloroplast Group 2 (Poeae type)</taxon>
        <taxon>Loliodinae</taxon>
        <taxon>Loliinae</taxon>
        <taxon>Lolium</taxon>
    </lineage>
</organism>
<dbReference type="EMBL" id="JAUUTY010000003">
    <property type="protein sequence ID" value="KAK1669831.1"/>
    <property type="molecule type" value="Genomic_DNA"/>
</dbReference>
<feature type="domain" description="Arabidopsis retrotransposon Orf1 C-terminal" evidence="2">
    <location>
        <begin position="375"/>
        <end position="533"/>
    </location>
</feature>
<feature type="compositionally biased region" description="Polar residues" evidence="1">
    <location>
        <begin position="13"/>
        <end position="57"/>
    </location>
</feature>
<evidence type="ECO:0000256" key="1">
    <source>
        <dbReference type="SAM" id="MobiDB-lite"/>
    </source>
</evidence>
<evidence type="ECO:0000313" key="4">
    <source>
        <dbReference type="Proteomes" id="UP001231189"/>
    </source>
</evidence>
<sequence>MGKHRDTKVAILPSTTRKGTTLSTSAALDSPSVISQLVSPPQTSRVGTSAESENSSDNFDDASTVLDNAGSLGPFLDATIARSRQIEITETPNENTVHLKRTPDEAEELLAKISKNHDDWSTPEPTPTPILKKRGMIELNDEDMREAKKSLMEKGIKSEDVKNLPPIEDLCVSVMPFSLYKRLDLDKLIPTDISLQMADKSTAIPVGVCENVPVQVTQHCLILTDFVVLEMPEDDNMSIILGRTFLNTAGAVIDCNKGKVTFNVDDKEHTVYFPKRIDKVYGVNTIFNVKTIKVGSIDCPIYEPKEEYQTLVIGSISIQYKRRKMNNYNFGEVFEGETTSTGRPSRASTRIRRSYNEDVIAPSFDEGNGDPNASSFPCYEFLSNAGLLDDFLTLVRKAGLTAYMEDERKQYYMLTKIFVESFKFNNKHFNPTVAFKIYGNPVTMKLKDFCAALGIAPAGTARKIEDNPRVLLDLYREITNDDCRTIQRGKIRNIQLPAIKYFAYYLATSILGRENTSNISSYHLAFLISALTGETPYHLGSVIARRLSNKGPIYGGIIASHILARLDLPLDPNDVEIPPVKLDIAAMKSHQFVTVDSSMDNIVYRMLFADGDEREVLLPQTDLFSIGRIPWSRSKEEVDEQLKIQGFHQQHDSEDAEPSYDYTVTYPVASSST</sequence>
<accession>A0AAD8T5Z0</accession>
<name>A0AAD8T5Z0_LOLMU</name>
<dbReference type="Proteomes" id="UP001231189">
    <property type="component" value="Unassembled WGS sequence"/>
</dbReference>
<evidence type="ECO:0000313" key="3">
    <source>
        <dbReference type="EMBL" id="KAK1669831.1"/>
    </source>
</evidence>
<dbReference type="Gene3D" id="2.40.70.10">
    <property type="entry name" value="Acid Proteases"/>
    <property type="match status" value="1"/>
</dbReference>